<dbReference type="SMART" id="SM00857">
    <property type="entry name" value="Resolvase"/>
    <property type="match status" value="1"/>
</dbReference>
<evidence type="ECO:0000256" key="1">
    <source>
        <dbReference type="ARBA" id="ARBA00023125"/>
    </source>
</evidence>
<evidence type="ECO:0000259" key="4">
    <source>
        <dbReference type="SMART" id="SM00857"/>
    </source>
</evidence>
<name>Q2J5D0_FRACC</name>
<dbReference type="PANTHER" id="PTHR30461:SF2">
    <property type="entry name" value="SERINE RECOMBINASE PINE-RELATED"/>
    <property type="match status" value="1"/>
</dbReference>
<dbReference type="OrthoDB" id="4500247at2"/>
<dbReference type="InterPro" id="IPR006119">
    <property type="entry name" value="Resolv_N"/>
</dbReference>
<evidence type="ECO:0000256" key="3">
    <source>
        <dbReference type="SAM" id="Coils"/>
    </source>
</evidence>
<dbReference type="AlphaFoldDB" id="Q2J5D0"/>
<evidence type="ECO:0000256" key="2">
    <source>
        <dbReference type="ARBA" id="ARBA00023172"/>
    </source>
</evidence>
<evidence type="ECO:0000313" key="5">
    <source>
        <dbReference type="EMBL" id="ABD13512.1"/>
    </source>
</evidence>
<dbReference type="STRING" id="106370.Francci3_4164"/>
<dbReference type="InterPro" id="IPR036162">
    <property type="entry name" value="Resolvase-like_N_sf"/>
</dbReference>
<feature type="domain" description="Resolvase/invertase-type recombinase catalytic" evidence="4">
    <location>
        <begin position="18"/>
        <end position="170"/>
    </location>
</feature>
<dbReference type="GO" id="GO:0003677">
    <property type="term" value="F:DNA binding"/>
    <property type="evidence" value="ECO:0007669"/>
    <property type="project" value="UniProtKB-KW"/>
</dbReference>
<dbReference type="InterPro" id="IPR011109">
    <property type="entry name" value="DNA_bind_recombinase_dom"/>
</dbReference>
<dbReference type="InterPro" id="IPR038109">
    <property type="entry name" value="DNA_bind_recomb_sf"/>
</dbReference>
<dbReference type="CDD" id="cd00338">
    <property type="entry name" value="Ser_Recombinase"/>
    <property type="match status" value="1"/>
</dbReference>
<accession>Q2J5D0</accession>
<keyword evidence="3" id="KW-0175">Coiled coil</keyword>
<dbReference type="Gene3D" id="3.90.1750.20">
    <property type="entry name" value="Putative Large Serine Recombinase, Chain B, Domain 2"/>
    <property type="match status" value="1"/>
</dbReference>
<dbReference type="EMBL" id="CP000249">
    <property type="protein sequence ID" value="ABD13512.1"/>
    <property type="molecule type" value="Genomic_DNA"/>
</dbReference>
<dbReference type="Proteomes" id="UP000001937">
    <property type="component" value="Chromosome"/>
</dbReference>
<protein>
    <recommendedName>
        <fullName evidence="4">Resolvase/invertase-type recombinase catalytic domain-containing protein</fullName>
    </recommendedName>
</protein>
<dbReference type="PhylomeDB" id="Q2J5D0"/>
<dbReference type="HOGENOM" id="CLU_543759_0_0_11"/>
<proteinExistence type="predicted"/>
<dbReference type="GO" id="GO:0000150">
    <property type="term" value="F:DNA strand exchange activity"/>
    <property type="evidence" value="ECO:0007669"/>
    <property type="project" value="InterPro"/>
</dbReference>
<reference evidence="5 6" key="1">
    <citation type="journal article" date="2007" name="Genome Res.">
        <title>Genome characteristics of facultatively symbiotic Frankia sp. strains reflect host range and host plant biogeography.</title>
        <authorList>
            <person name="Normand P."/>
            <person name="Lapierre P."/>
            <person name="Tisa L.S."/>
            <person name="Gogarten J.P."/>
            <person name="Alloisio N."/>
            <person name="Bagnarol E."/>
            <person name="Bassi C.A."/>
            <person name="Berry A.M."/>
            <person name="Bickhart D.M."/>
            <person name="Choisne N."/>
            <person name="Couloux A."/>
            <person name="Cournoyer B."/>
            <person name="Cruveiller S."/>
            <person name="Daubin V."/>
            <person name="Demange N."/>
            <person name="Francino M.P."/>
            <person name="Goltsman E."/>
            <person name="Huang Y."/>
            <person name="Kopp O.R."/>
            <person name="Labarre L."/>
            <person name="Lapidus A."/>
            <person name="Lavire C."/>
            <person name="Marechal J."/>
            <person name="Martinez M."/>
            <person name="Mastronunzio J.E."/>
            <person name="Mullin B.C."/>
            <person name="Niemann J."/>
            <person name="Pujic P."/>
            <person name="Rawnsley T."/>
            <person name="Rouy Z."/>
            <person name="Schenowitz C."/>
            <person name="Sellstedt A."/>
            <person name="Tavares F."/>
            <person name="Tomkins J.P."/>
            <person name="Vallenet D."/>
            <person name="Valverde C."/>
            <person name="Wall L.G."/>
            <person name="Wang Y."/>
            <person name="Medigue C."/>
            <person name="Benson D.R."/>
        </authorList>
    </citation>
    <scope>NUCLEOTIDE SEQUENCE [LARGE SCALE GENOMIC DNA]</scope>
    <source>
        <strain evidence="6">DSM 45818 / CECT 9043 / CcI3</strain>
    </source>
</reference>
<dbReference type="Pfam" id="PF07508">
    <property type="entry name" value="Recombinase"/>
    <property type="match status" value="1"/>
</dbReference>
<dbReference type="SUPFAM" id="SSF53041">
    <property type="entry name" value="Resolvase-like"/>
    <property type="match status" value="1"/>
</dbReference>
<keyword evidence="2" id="KW-0233">DNA recombination</keyword>
<sequence>MEFPSLLPLPEWPDAEPALWYGRMSDVDNDARIPDQFARGQRYARLTGEYWIARAWADDGISAWREDVVRPEFEGFLTTLRTGKHRVVVAWEESRITRDPVVGAEFGKIMQRVSGRLIVTDGEKATTYDFRRQRDRDAWHGAVGKSVSDSGLKSELVKRKLDAKREAREFLGGPVGFGWSQTISRKGKKIVTEWSVNEEQARWLREASQRIREGEAVLKVADDFYDRGLRIPHRRTRPDDTMKTGTLTRASLTAMLRNPRIAGLFATGNVHRGWTVVGPMANFPAILTEEEWRETCAALEAVKTRKGTGTAVKHVFAGYYVCHKCKRSLIRNSPRAYALWRHRLGKSREHVECDQSFHINAADADDLMTRLVDAYLVRRDWEKAGEVADAEELKAERTEKEQELADLPRAITAKEISLRLGGQVEAQIEARLREIDAELARRARLVTVLDGQEALRLWRNGTLTEKRRVLSTIIERIIAIPGKDLPLRDRLDPQWRNPSPA</sequence>
<dbReference type="Pfam" id="PF00239">
    <property type="entry name" value="Resolvase"/>
    <property type="match status" value="1"/>
</dbReference>
<dbReference type="PANTHER" id="PTHR30461">
    <property type="entry name" value="DNA-INVERTASE FROM LAMBDOID PROPHAGE"/>
    <property type="match status" value="1"/>
</dbReference>
<dbReference type="eggNOG" id="COG1961">
    <property type="taxonomic scope" value="Bacteria"/>
</dbReference>
<dbReference type="Gene3D" id="3.40.50.1390">
    <property type="entry name" value="Resolvase, N-terminal catalytic domain"/>
    <property type="match status" value="1"/>
</dbReference>
<feature type="coiled-coil region" evidence="3">
    <location>
        <begin position="383"/>
        <end position="410"/>
    </location>
</feature>
<keyword evidence="1" id="KW-0238">DNA-binding</keyword>
<organism evidence="5 6">
    <name type="scientific">Frankia casuarinae (strain DSM 45818 / CECT 9043 / HFP020203 / CcI3)</name>
    <dbReference type="NCBI Taxonomy" id="106370"/>
    <lineage>
        <taxon>Bacteria</taxon>
        <taxon>Bacillati</taxon>
        <taxon>Actinomycetota</taxon>
        <taxon>Actinomycetes</taxon>
        <taxon>Frankiales</taxon>
        <taxon>Frankiaceae</taxon>
        <taxon>Frankia</taxon>
    </lineage>
</organism>
<dbReference type="InterPro" id="IPR050639">
    <property type="entry name" value="SSR_resolvase"/>
</dbReference>
<evidence type="ECO:0000313" key="6">
    <source>
        <dbReference type="Proteomes" id="UP000001937"/>
    </source>
</evidence>
<dbReference type="RefSeq" id="WP_011438526.1">
    <property type="nucleotide sequence ID" value="NC_007777.1"/>
</dbReference>
<gene>
    <name evidence="5" type="ordered locus">Francci3_4164</name>
</gene>
<dbReference type="KEGG" id="fra:Francci3_4164"/>
<keyword evidence="6" id="KW-1185">Reference proteome</keyword>